<sequence>MLGPHSAAPG</sequence>
<reference evidence="1" key="1">
    <citation type="submission" date="2014-11" db="EMBL/GenBank/DDBJ databases">
        <authorList>
            <person name="Amaro Gonzalez C."/>
        </authorList>
    </citation>
    <scope>NUCLEOTIDE SEQUENCE</scope>
</reference>
<proteinExistence type="predicted"/>
<accession>A0A0E9SJ67</accession>
<dbReference type="EMBL" id="GBXM01068019">
    <property type="protein sequence ID" value="JAH40558.1"/>
    <property type="molecule type" value="Transcribed_RNA"/>
</dbReference>
<name>A0A0E9SJ67_ANGAN</name>
<protein>
    <submittedName>
        <fullName evidence="1">Uncharacterized protein</fullName>
    </submittedName>
</protein>
<evidence type="ECO:0000313" key="1">
    <source>
        <dbReference type="EMBL" id="JAH40558.1"/>
    </source>
</evidence>
<reference evidence="1" key="2">
    <citation type="journal article" date="2015" name="Fish Shellfish Immunol.">
        <title>Early steps in the European eel (Anguilla anguilla)-Vibrio vulnificus interaction in the gills: Role of the RtxA13 toxin.</title>
        <authorList>
            <person name="Callol A."/>
            <person name="Pajuelo D."/>
            <person name="Ebbesson L."/>
            <person name="Teles M."/>
            <person name="MacKenzie S."/>
            <person name="Amaro C."/>
        </authorList>
    </citation>
    <scope>NUCLEOTIDE SEQUENCE</scope>
</reference>
<organism evidence="1">
    <name type="scientific">Anguilla anguilla</name>
    <name type="common">European freshwater eel</name>
    <name type="synonym">Muraena anguilla</name>
    <dbReference type="NCBI Taxonomy" id="7936"/>
    <lineage>
        <taxon>Eukaryota</taxon>
        <taxon>Metazoa</taxon>
        <taxon>Chordata</taxon>
        <taxon>Craniata</taxon>
        <taxon>Vertebrata</taxon>
        <taxon>Euteleostomi</taxon>
        <taxon>Actinopterygii</taxon>
        <taxon>Neopterygii</taxon>
        <taxon>Teleostei</taxon>
        <taxon>Anguilliformes</taxon>
        <taxon>Anguillidae</taxon>
        <taxon>Anguilla</taxon>
    </lineage>
</organism>